<gene>
    <name evidence="1" type="ORF">B7705_00070</name>
</gene>
<sequence>MVFNKRGLPYPEGDQDYHQYRVMHDLTEENIINAFKTASSEVKESLIDAMENRGFSLSDLANIQQGEIAKVFGAGGGTQIQLGNSLKYYEDLALLKEVIK</sequence>
<evidence type="ECO:0000313" key="2">
    <source>
        <dbReference type="Proteomes" id="UP000193064"/>
    </source>
</evidence>
<evidence type="ECO:0008006" key="3">
    <source>
        <dbReference type="Google" id="ProtNLM"/>
    </source>
</evidence>
<protein>
    <recommendedName>
        <fullName evidence="3">DUF4237 domain-containing protein</fullName>
    </recommendedName>
</protein>
<proteinExistence type="predicted"/>
<reference evidence="1 2" key="1">
    <citation type="journal article" date="2016" name="Eur. J. Clin. Microbiol. Infect. Dis.">
        <title>Whole genome sequencing as a tool for phylogenetic analysis of clinical strains of Mitis group streptococci.</title>
        <authorList>
            <person name="Rasmussen L.H."/>
            <person name="Dargis R."/>
            <person name="Hojholt K."/>
            <person name="Christensen J.J."/>
            <person name="Skovgaard O."/>
            <person name="Justesen U.S."/>
            <person name="Rosenvinge F.S."/>
            <person name="Moser C."/>
            <person name="Lukjancenko O."/>
            <person name="Rasmussen S."/>
            <person name="Nielsen X.C."/>
        </authorList>
    </citation>
    <scope>NUCLEOTIDE SEQUENCE [LARGE SCALE GENOMIC DNA]</scope>
    <source>
        <strain evidence="1 2">RH_13585_10</strain>
    </source>
</reference>
<dbReference type="EMBL" id="NCVA01000003">
    <property type="protein sequence ID" value="ORO85855.1"/>
    <property type="molecule type" value="Genomic_DNA"/>
</dbReference>
<dbReference type="Proteomes" id="UP000193064">
    <property type="component" value="Unassembled WGS sequence"/>
</dbReference>
<organism evidence="1 2">
    <name type="scientific">Streptococcus oralis subsp. dentisani</name>
    <dbReference type="NCBI Taxonomy" id="1458253"/>
    <lineage>
        <taxon>Bacteria</taxon>
        <taxon>Bacillati</taxon>
        <taxon>Bacillota</taxon>
        <taxon>Bacilli</taxon>
        <taxon>Lactobacillales</taxon>
        <taxon>Streptococcaceae</taxon>
        <taxon>Streptococcus</taxon>
    </lineage>
</organism>
<comment type="caution">
    <text evidence="1">The sequence shown here is derived from an EMBL/GenBank/DDBJ whole genome shotgun (WGS) entry which is preliminary data.</text>
</comment>
<accession>A0A1X1JFG5</accession>
<dbReference type="AlphaFoldDB" id="A0A1X1JFG5"/>
<name>A0A1X1JFG5_STROR</name>
<evidence type="ECO:0000313" key="1">
    <source>
        <dbReference type="EMBL" id="ORO85855.1"/>
    </source>
</evidence>